<dbReference type="RefSeq" id="WP_270453468.1">
    <property type="nucleotide sequence ID" value="NZ_JADPIE010000003.1"/>
</dbReference>
<protein>
    <submittedName>
        <fullName evidence="1">DUF952 domain-containing protein</fullName>
    </submittedName>
</protein>
<dbReference type="PANTHER" id="PTHR34129">
    <property type="entry name" value="BLR1139 PROTEIN"/>
    <property type="match status" value="1"/>
</dbReference>
<dbReference type="Proteomes" id="UP000621436">
    <property type="component" value="Unassembled WGS sequence"/>
</dbReference>
<sequence>MITHITNRAAWEQAKESGVYKASSLETEGFIHCSTIKQVLGVANNLYKGQKDLVLLIIDENKVNSEIKYEDLHKSGQAYPHIYGHLNTDAVVNVCDFTYHANCSFKLPDELKL</sequence>
<reference evidence="1" key="1">
    <citation type="submission" date="2020-11" db="EMBL/GenBank/DDBJ databases">
        <title>Halonatronomonas betainensis gen. nov., sp. nov. a novel haloalkaliphilic representative of the family Halanaerobiacae capable of betaine degradation.</title>
        <authorList>
            <person name="Boltyanskaya Y."/>
            <person name="Kevbrin V."/>
            <person name="Detkova E."/>
            <person name="Grouzdev D.S."/>
            <person name="Koziaeva V."/>
            <person name="Zhilina T."/>
        </authorList>
    </citation>
    <scope>NUCLEOTIDE SEQUENCE</scope>
    <source>
        <strain evidence="1">Z-7014</strain>
    </source>
</reference>
<dbReference type="Pfam" id="PF06108">
    <property type="entry name" value="DUF952"/>
    <property type="match status" value="1"/>
</dbReference>
<name>A0A931AR49_9FIRM</name>
<dbReference type="InterPro" id="IPR009297">
    <property type="entry name" value="DUF952"/>
</dbReference>
<dbReference type="PANTHER" id="PTHR34129:SF1">
    <property type="entry name" value="DUF952 DOMAIN-CONTAINING PROTEIN"/>
    <property type="match status" value="1"/>
</dbReference>
<keyword evidence="2" id="KW-1185">Reference proteome</keyword>
<organism evidence="1 2">
    <name type="scientific">Halonatronomonas betaini</name>
    <dbReference type="NCBI Taxonomy" id="2778430"/>
    <lineage>
        <taxon>Bacteria</taxon>
        <taxon>Bacillati</taxon>
        <taxon>Bacillota</taxon>
        <taxon>Clostridia</taxon>
        <taxon>Halanaerobiales</taxon>
        <taxon>Halarsenatibacteraceae</taxon>
        <taxon>Halonatronomonas</taxon>
    </lineage>
</organism>
<proteinExistence type="predicted"/>
<gene>
    <name evidence="1" type="ORF">I0Q91_05710</name>
</gene>
<evidence type="ECO:0000313" key="1">
    <source>
        <dbReference type="EMBL" id="MBF8436564.1"/>
    </source>
</evidence>
<comment type="caution">
    <text evidence="1">The sequence shown here is derived from an EMBL/GenBank/DDBJ whole genome shotgun (WGS) entry which is preliminary data.</text>
</comment>
<dbReference type="AlphaFoldDB" id="A0A931AR49"/>
<evidence type="ECO:0000313" key="2">
    <source>
        <dbReference type="Proteomes" id="UP000621436"/>
    </source>
</evidence>
<accession>A0A931AR49</accession>
<dbReference type="SUPFAM" id="SSF56399">
    <property type="entry name" value="ADP-ribosylation"/>
    <property type="match status" value="1"/>
</dbReference>
<dbReference type="EMBL" id="JADPIE010000003">
    <property type="protein sequence ID" value="MBF8436564.1"/>
    <property type="molecule type" value="Genomic_DNA"/>
</dbReference>
<dbReference type="Gene3D" id="3.20.170.20">
    <property type="entry name" value="Protein of unknown function DUF952"/>
    <property type="match status" value="1"/>
</dbReference>